<reference evidence="2 3" key="1">
    <citation type="submission" date="2021-10" db="EMBL/GenBank/DDBJ databases">
        <title>The diversity and Nitrogen Metabolism of Culturable Nitrate-Utilizing Bacteria Within the Oxygen Minimum Zone of the Changjiang (Yangtze River)Estuary.</title>
        <authorList>
            <person name="Zhang D."/>
            <person name="Zheng J."/>
            <person name="Liu S."/>
            <person name="He W."/>
        </authorList>
    </citation>
    <scope>NUCLEOTIDE SEQUENCE [LARGE SCALE GENOMIC DNA]</scope>
    <source>
        <strain evidence="2 3">FXH275-2</strain>
    </source>
</reference>
<accession>A0ABS8H4P2</accession>
<name>A0ABS8H4P2_9SPHN</name>
<comment type="caution">
    <text evidence="2">The sequence shown here is derived from an EMBL/GenBank/DDBJ whole genome shotgun (WGS) entry which is preliminary data.</text>
</comment>
<sequence>MTLHRTIWLASAAIAALAASPAAAQESRADRRVDVVPYLGIDQVVTAPLKGGGDVLTYTNVTAGITAEVQNRRVEAVIDAQYNHSFGWGSQAVDQDVLSGIASANFNVARGLTFQTGGLASRVRTDGLSGALPQRDTYTSQVWAAYAGPSYTTQLGDLNVNASYRLGYARVDDSVDQNFAGAQPNGSFADSWTHSLLGSVGFSPDTLLPGVGLTASAGYDREDARQLDQRFEDAWGRVDATVPISPTVALVGGVGYEDIQISQRSPLLDEDGLPVIRNGRYVTDNSSPRALIYDFSDIIWDAGVLWRPSRRTSLQARVGERYGGMTYQGSFLWQGQDSHFALVVFDGIDSFGRVITSNVGALSGSNFDVARNPFTGDITGCAFSVTGGGQCFNDALSGITAANFRYRGVAAQYALRRGQWGWGLGAGYSQRKFITPQGEMVLVRGSRDENWFGNGSMTYAFNDRDSLETVAYINYFDASGGRPDVLNYGGFTSYFKGLSRRLSASASLGLDGVQADDIDTVISALGQVGLRYSF</sequence>
<evidence type="ECO:0000313" key="2">
    <source>
        <dbReference type="EMBL" id="MCC4233048.1"/>
    </source>
</evidence>
<evidence type="ECO:0000256" key="1">
    <source>
        <dbReference type="SAM" id="SignalP"/>
    </source>
</evidence>
<evidence type="ECO:0008006" key="4">
    <source>
        <dbReference type="Google" id="ProtNLM"/>
    </source>
</evidence>
<protein>
    <recommendedName>
        <fullName evidence="4">Preprotein translocase subunit YajC</fullName>
    </recommendedName>
</protein>
<organism evidence="2 3">
    <name type="scientific">Sphingobium soli</name>
    <dbReference type="NCBI Taxonomy" id="1591116"/>
    <lineage>
        <taxon>Bacteria</taxon>
        <taxon>Pseudomonadati</taxon>
        <taxon>Pseudomonadota</taxon>
        <taxon>Alphaproteobacteria</taxon>
        <taxon>Sphingomonadales</taxon>
        <taxon>Sphingomonadaceae</taxon>
        <taxon>Sphingobium</taxon>
    </lineage>
</organism>
<keyword evidence="3" id="KW-1185">Reference proteome</keyword>
<keyword evidence="1" id="KW-0732">Signal</keyword>
<dbReference type="EMBL" id="JAJGNP010000006">
    <property type="protein sequence ID" value="MCC4233048.1"/>
    <property type="molecule type" value="Genomic_DNA"/>
</dbReference>
<dbReference type="RefSeq" id="WP_228227114.1">
    <property type="nucleotide sequence ID" value="NZ_JAJGNP010000006.1"/>
</dbReference>
<feature type="signal peptide" evidence="1">
    <location>
        <begin position="1"/>
        <end position="24"/>
    </location>
</feature>
<dbReference type="SUPFAM" id="SSF56935">
    <property type="entry name" value="Porins"/>
    <property type="match status" value="1"/>
</dbReference>
<feature type="chain" id="PRO_5046701402" description="Preprotein translocase subunit YajC" evidence="1">
    <location>
        <begin position="25"/>
        <end position="534"/>
    </location>
</feature>
<dbReference type="Proteomes" id="UP001198830">
    <property type="component" value="Unassembled WGS sequence"/>
</dbReference>
<proteinExistence type="predicted"/>
<evidence type="ECO:0000313" key="3">
    <source>
        <dbReference type="Proteomes" id="UP001198830"/>
    </source>
</evidence>
<gene>
    <name evidence="2" type="ORF">LL253_10145</name>
</gene>